<dbReference type="GO" id="GO:0015846">
    <property type="term" value="P:polyamine transport"/>
    <property type="evidence" value="ECO:0007669"/>
    <property type="project" value="InterPro"/>
</dbReference>
<evidence type="ECO:0000256" key="1">
    <source>
        <dbReference type="ARBA" id="ARBA00004418"/>
    </source>
</evidence>
<keyword evidence="4" id="KW-0574">Periplasm</keyword>
<organism evidence="5">
    <name type="scientific">marine metagenome</name>
    <dbReference type="NCBI Taxonomy" id="408172"/>
    <lineage>
        <taxon>unclassified sequences</taxon>
        <taxon>metagenomes</taxon>
        <taxon>ecological metagenomes</taxon>
    </lineage>
</organism>
<dbReference type="InterPro" id="IPR001188">
    <property type="entry name" value="Sperm_putr-bd"/>
</dbReference>
<reference evidence="5" key="1">
    <citation type="submission" date="2018-05" db="EMBL/GenBank/DDBJ databases">
        <authorList>
            <person name="Lanie J.A."/>
            <person name="Ng W.-L."/>
            <person name="Kazmierczak K.M."/>
            <person name="Andrzejewski T.M."/>
            <person name="Davidsen T.M."/>
            <person name="Wayne K.J."/>
            <person name="Tettelin H."/>
            <person name="Glass J.I."/>
            <person name="Rusch D."/>
            <person name="Podicherti R."/>
            <person name="Tsui H.-C.T."/>
            <person name="Winkler M.E."/>
        </authorList>
    </citation>
    <scope>NUCLEOTIDE SEQUENCE</scope>
</reference>
<evidence type="ECO:0000256" key="3">
    <source>
        <dbReference type="ARBA" id="ARBA00022729"/>
    </source>
</evidence>
<accession>A0A382CU99</accession>
<dbReference type="AlphaFoldDB" id="A0A382CU99"/>
<evidence type="ECO:0008006" key="6">
    <source>
        <dbReference type="Google" id="ProtNLM"/>
    </source>
</evidence>
<keyword evidence="3" id="KW-0732">Signal</keyword>
<dbReference type="GO" id="GO:0042597">
    <property type="term" value="C:periplasmic space"/>
    <property type="evidence" value="ECO:0007669"/>
    <property type="project" value="UniProtKB-SubCell"/>
</dbReference>
<dbReference type="PANTHER" id="PTHR30222:SF17">
    <property type="entry name" value="SPERMIDINE_PUTRESCINE-BINDING PERIPLASMIC PROTEIN"/>
    <property type="match status" value="1"/>
</dbReference>
<evidence type="ECO:0000256" key="4">
    <source>
        <dbReference type="ARBA" id="ARBA00022764"/>
    </source>
</evidence>
<dbReference type="PROSITE" id="PS51257">
    <property type="entry name" value="PROKAR_LIPOPROTEIN"/>
    <property type="match status" value="1"/>
</dbReference>
<dbReference type="Gene3D" id="3.40.190.10">
    <property type="entry name" value="Periplasmic binding protein-like II"/>
    <property type="match status" value="1"/>
</dbReference>
<protein>
    <recommendedName>
        <fullName evidence="6">Spermidine/putrescine ABC transporter substrate-binding protein</fullName>
    </recommendedName>
</protein>
<feature type="non-terminal residue" evidence="5">
    <location>
        <position position="184"/>
    </location>
</feature>
<proteinExistence type="predicted"/>
<dbReference type="InterPro" id="IPR006059">
    <property type="entry name" value="SBP"/>
</dbReference>
<dbReference type="GO" id="GO:0019808">
    <property type="term" value="F:polyamine binding"/>
    <property type="evidence" value="ECO:0007669"/>
    <property type="project" value="InterPro"/>
</dbReference>
<dbReference type="SUPFAM" id="SSF53850">
    <property type="entry name" value="Periplasmic binding protein-like II"/>
    <property type="match status" value="1"/>
</dbReference>
<dbReference type="Pfam" id="PF13416">
    <property type="entry name" value="SBP_bac_8"/>
    <property type="match status" value="1"/>
</dbReference>
<dbReference type="EMBL" id="UINC01036046">
    <property type="protein sequence ID" value="SVB29402.1"/>
    <property type="molecule type" value="Genomic_DNA"/>
</dbReference>
<sequence length="184" mass="20009">MRNLKRFRYLAVLLALALAVSSCGSDSDEAAVADCELNQVDGNLALYNWAEYIDEEQLAEFATEYGISATMDVYDSNEAMQPIISAGNSGYDVIVPSDYMVSILIADKKVQKLNSDAIPNAINISSDFSGLYYDPSGEYTVPYQWGTTGIGVNTTVVGKDFPRSWGLIFDPSISGAFDGKIQLL</sequence>
<gene>
    <name evidence="5" type="ORF">METZ01_LOCUS182256</name>
</gene>
<keyword evidence="2" id="KW-0813">Transport</keyword>
<name>A0A382CU99_9ZZZZ</name>
<evidence type="ECO:0000313" key="5">
    <source>
        <dbReference type="EMBL" id="SVB29402.1"/>
    </source>
</evidence>
<comment type="subcellular location">
    <subcellularLocation>
        <location evidence="1">Periplasm</location>
    </subcellularLocation>
</comment>
<dbReference type="PRINTS" id="PR00909">
    <property type="entry name" value="SPERMDNBNDNG"/>
</dbReference>
<dbReference type="PANTHER" id="PTHR30222">
    <property type="entry name" value="SPERMIDINE/PUTRESCINE-BINDING PERIPLASMIC PROTEIN"/>
    <property type="match status" value="1"/>
</dbReference>
<evidence type="ECO:0000256" key="2">
    <source>
        <dbReference type="ARBA" id="ARBA00022448"/>
    </source>
</evidence>